<dbReference type="EMBL" id="MNTG01000002">
    <property type="protein sequence ID" value="OLA39182.1"/>
    <property type="molecule type" value="Genomic_DNA"/>
</dbReference>
<comment type="similarity">
    <text evidence="2">Belongs to the ABC transporter superfamily.</text>
</comment>
<comment type="subunit">
    <text evidence="12">The complex is composed of two ATP-binding proteins (NikD and NikE), two transmembrane proteins (NikB and NikC) and a solute-binding protein (NikA).</text>
</comment>
<dbReference type="InterPro" id="IPR050388">
    <property type="entry name" value="ABC_Ni/Peptide_Import"/>
</dbReference>
<dbReference type="SUPFAM" id="SSF52540">
    <property type="entry name" value="P-loop containing nucleoside triphosphate hydrolases"/>
    <property type="match status" value="1"/>
</dbReference>
<keyword evidence="4" id="KW-1003">Cell membrane</keyword>
<comment type="subcellular location">
    <subcellularLocation>
        <location evidence="1">Cell membrane</location>
        <topology evidence="1">Peripheral membrane protein</topology>
    </subcellularLocation>
</comment>
<evidence type="ECO:0000256" key="2">
    <source>
        <dbReference type="ARBA" id="ARBA00005417"/>
    </source>
</evidence>
<dbReference type="PANTHER" id="PTHR43297:SF13">
    <property type="entry name" value="NICKEL ABC TRANSPORTER, ATP-BINDING PROTEIN"/>
    <property type="match status" value="1"/>
</dbReference>
<dbReference type="AlphaFoldDB" id="A0A1Q6R9Y9"/>
<evidence type="ECO:0000313" key="18">
    <source>
        <dbReference type="Proteomes" id="UP000186777"/>
    </source>
</evidence>
<dbReference type="GO" id="GO:0005886">
    <property type="term" value="C:plasma membrane"/>
    <property type="evidence" value="ECO:0007669"/>
    <property type="project" value="UniProtKB-SubCell"/>
</dbReference>
<evidence type="ECO:0000256" key="4">
    <source>
        <dbReference type="ARBA" id="ARBA00022475"/>
    </source>
</evidence>
<dbReference type="Pfam" id="PF00005">
    <property type="entry name" value="ABC_tran"/>
    <property type="match status" value="1"/>
</dbReference>
<dbReference type="Proteomes" id="UP000186777">
    <property type="component" value="Unassembled WGS sequence"/>
</dbReference>
<protein>
    <recommendedName>
        <fullName evidence="14">Nickel import system ATP-binding protein NikD</fullName>
        <ecNumber evidence="13">7.2.2.11</ecNumber>
    </recommendedName>
</protein>
<dbReference type="STRING" id="626940.BHW43_02325"/>
<dbReference type="EC" id="7.2.2.11" evidence="13"/>
<keyword evidence="10" id="KW-0921">Nickel transport</keyword>
<dbReference type="Pfam" id="PF08352">
    <property type="entry name" value="oligo_HPY"/>
    <property type="match status" value="1"/>
</dbReference>
<keyword evidence="5" id="KW-0533">Nickel</keyword>
<organism evidence="17 18">
    <name type="scientific">Phascolarctobacterium succinatutens</name>
    <dbReference type="NCBI Taxonomy" id="626940"/>
    <lineage>
        <taxon>Bacteria</taxon>
        <taxon>Bacillati</taxon>
        <taxon>Bacillota</taxon>
        <taxon>Negativicutes</taxon>
        <taxon>Acidaminococcales</taxon>
        <taxon>Acidaminococcaceae</taxon>
        <taxon>Phascolarctobacterium</taxon>
    </lineage>
</organism>
<keyword evidence="11" id="KW-0472">Membrane</keyword>
<dbReference type="CDD" id="cd03257">
    <property type="entry name" value="ABC_NikE_OppD_transporters"/>
    <property type="match status" value="1"/>
</dbReference>
<evidence type="ECO:0000256" key="14">
    <source>
        <dbReference type="ARBA" id="ARBA00044143"/>
    </source>
</evidence>
<dbReference type="SMART" id="SM00382">
    <property type="entry name" value="AAA"/>
    <property type="match status" value="1"/>
</dbReference>
<comment type="caution">
    <text evidence="17">The sequence shown here is derived from an EMBL/GenBank/DDBJ whole genome shotgun (WGS) entry which is preliminary data.</text>
</comment>
<feature type="domain" description="ABC transporter" evidence="16">
    <location>
        <begin position="5"/>
        <end position="241"/>
    </location>
</feature>
<dbReference type="InterPro" id="IPR003593">
    <property type="entry name" value="AAA+_ATPase"/>
</dbReference>
<evidence type="ECO:0000256" key="8">
    <source>
        <dbReference type="ARBA" id="ARBA00022967"/>
    </source>
</evidence>
<evidence type="ECO:0000259" key="16">
    <source>
        <dbReference type="PROSITE" id="PS50893"/>
    </source>
</evidence>
<evidence type="ECO:0000256" key="13">
    <source>
        <dbReference type="ARBA" id="ARBA00039098"/>
    </source>
</evidence>
<dbReference type="RefSeq" id="WP_303679355.1">
    <property type="nucleotide sequence ID" value="NZ_MNTG01000002.1"/>
</dbReference>
<evidence type="ECO:0000256" key="7">
    <source>
        <dbReference type="ARBA" id="ARBA00022840"/>
    </source>
</evidence>
<keyword evidence="9" id="KW-0406">Ion transport</keyword>
<dbReference type="Gene3D" id="3.40.50.300">
    <property type="entry name" value="P-loop containing nucleotide triphosphate hydrolases"/>
    <property type="match status" value="1"/>
</dbReference>
<evidence type="ECO:0000256" key="10">
    <source>
        <dbReference type="ARBA" id="ARBA00023112"/>
    </source>
</evidence>
<reference evidence="17 18" key="1">
    <citation type="journal article" date="2016" name="Nat. Biotechnol.">
        <title>Measurement of bacterial replication rates in microbial communities.</title>
        <authorList>
            <person name="Brown C.T."/>
            <person name="Olm M.R."/>
            <person name="Thomas B.C."/>
            <person name="Banfield J.F."/>
        </authorList>
    </citation>
    <scope>NUCLEOTIDE SEQUENCE [LARGE SCALE GENOMIC DNA]</scope>
    <source>
        <strain evidence="17">46_33</strain>
    </source>
</reference>
<dbReference type="PANTHER" id="PTHR43297">
    <property type="entry name" value="OLIGOPEPTIDE TRANSPORT ATP-BINDING PROTEIN APPD"/>
    <property type="match status" value="1"/>
</dbReference>
<dbReference type="GO" id="GO:0016887">
    <property type="term" value="F:ATP hydrolysis activity"/>
    <property type="evidence" value="ECO:0007669"/>
    <property type="project" value="InterPro"/>
</dbReference>
<dbReference type="InterPro" id="IPR013563">
    <property type="entry name" value="Oligopep_ABC_C"/>
</dbReference>
<dbReference type="GO" id="GO:0015413">
    <property type="term" value="F:ABC-type nickel transporter activity"/>
    <property type="evidence" value="ECO:0007669"/>
    <property type="project" value="UniProtKB-EC"/>
</dbReference>
<evidence type="ECO:0000256" key="1">
    <source>
        <dbReference type="ARBA" id="ARBA00004202"/>
    </source>
</evidence>
<gene>
    <name evidence="17" type="ORF">BHW43_02325</name>
</gene>
<name>A0A1Q6R9Y9_9FIRM</name>
<keyword evidence="3" id="KW-0813">Transport</keyword>
<evidence type="ECO:0000313" key="17">
    <source>
        <dbReference type="EMBL" id="OLA39182.1"/>
    </source>
</evidence>
<dbReference type="InterPro" id="IPR027417">
    <property type="entry name" value="P-loop_NTPase"/>
</dbReference>
<dbReference type="InterPro" id="IPR003439">
    <property type="entry name" value="ABC_transporter-like_ATP-bd"/>
</dbReference>
<dbReference type="PROSITE" id="PS50893">
    <property type="entry name" value="ABC_TRANSPORTER_2"/>
    <property type="match status" value="1"/>
</dbReference>
<keyword evidence="6" id="KW-0547">Nucleotide-binding</keyword>
<keyword evidence="8" id="KW-1278">Translocase</keyword>
<evidence type="ECO:0000256" key="5">
    <source>
        <dbReference type="ARBA" id="ARBA00022596"/>
    </source>
</evidence>
<dbReference type="GO" id="GO:0005524">
    <property type="term" value="F:ATP binding"/>
    <property type="evidence" value="ECO:0007669"/>
    <property type="project" value="UniProtKB-KW"/>
</dbReference>
<evidence type="ECO:0000256" key="9">
    <source>
        <dbReference type="ARBA" id="ARBA00023065"/>
    </source>
</evidence>
<keyword evidence="7" id="KW-0067">ATP-binding</keyword>
<dbReference type="NCBIfam" id="TIGR01727">
    <property type="entry name" value="oligo_HPY"/>
    <property type="match status" value="1"/>
</dbReference>
<dbReference type="GO" id="GO:0015833">
    <property type="term" value="P:peptide transport"/>
    <property type="evidence" value="ECO:0007669"/>
    <property type="project" value="InterPro"/>
</dbReference>
<evidence type="ECO:0000256" key="15">
    <source>
        <dbReference type="ARBA" id="ARBA00048610"/>
    </source>
</evidence>
<accession>A0A1Q6R9Y9</accession>
<evidence type="ECO:0000256" key="3">
    <source>
        <dbReference type="ARBA" id="ARBA00022448"/>
    </source>
</evidence>
<evidence type="ECO:0000256" key="11">
    <source>
        <dbReference type="ARBA" id="ARBA00023136"/>
    </source>
</evidence>
<evidence type="ECO:0000256" key="6">
    <source>
        <dbReference type="ARBA" id="ARBA00022741"/>
    </source>
</evidence>
<comment type="catalytic activity">
    <reaction evidence="15">
        <text>Ni(2+)(out) + ATP + H2O = Ni(2+)(in) + ADP + phosphate + H(+)</text>
        <dbReference type="Rhea" id="RHEA:15557"/>
        <dbReference type="ChEBI" id="CHEBI:15377"/>
        <dbReference type="ChEBI" id="CHEBI:15378"/>
        <dbReference type="ChEBI" id="CHEBI:30616"/>
        <dbReference type="ChEBI" id="CHEBI:43474"/>
        <dbReference type="ChEBI" id="CHEBI:49786"/>
        <dbReference type="ChEBI" id="CHEBI:456216"/>
        <dbReference type="EC" id="7.2.2.11"/>
    </reaction>
    <physiologicalReaction direction="left-to-right" evidence="15">
        <dbReference type="Rhea" id="RHEA:15558"/>
    </physiologicalReaction>
</comment>
<evidence type="ECO:0000256" key="12">
    <source>
        <dbReference type="ARBA" id="ARBA00038669"/>
    </source>
</evidence>
<proteinExistence type="inferred from homology"/>
<sequence length="302" mass="32966">MVKNLVLENISVGFKLPQGVFYAVDDVSLSLPGGNFTAIIGESGCGKSVLGQAILNILPSGVIKKGRVLYNGEQVEKILSAFGIIPQNPSESLNPVRKIGKQMQDILAVHNIADSDNSYKKQCLRLFGLQEDERVLAAYPHELSGGMLQRVLCAMAVSSKPEWILADEPTKGLDEQVGAIVRKNLLTIKQDLHLSMLIITHDIALAQEVCDDVLVMYAGQVLEHNADIWHKPLHPYTKGFLQALPKNGLQVIPGKAPVPGESFTGCKFAARCPYCTTRCKEEKPAMQQVGNAEVRCFLYAEG</sequence>